<dbReference type="Proteomes" id="UP001500842">
    <property type="component" value="Unassembled WGS sequence"/>
</dbReference>
<organism evidence="1 2">
    <name type="scientific">Nocardioides humi</name>
    <dbReference type="NCBI Taxonomy" id="449461"/>
    <lineage>
        <taxon>Bacteria</taxon>
        <taxon>Bacillati</taxon>
        <taxon>Actinomycetota</taxon>
        <taxon>Actinomycetes</taxon>
        <taxon>Propionibacteriales</taxon>
        <taxon>Nocardioidaceae</taxon>
        <taxon>Nocardioides</taxon>
    </lineage>
</organism>
<gene>
    <name evidence="1" type="ORF">GCM10009788_08110</name>
</gene>
<dbReference type="RefSeq" id="WP_141005098.1">
    <property type="nucleotide sequence ID" value="NZ_BAAAOR010000007.1"/>
</dbReference>
<dbReference type="EMBL" id="BAAAOR010000007">
    <property type="protein sequence ID" value="GAA1506599.1"/>
    <property type="molecule type" value="Genomic_DNA"/>
</dbReference>
<protein>
    <submittedName>
        <fullName evidence="1">Uncharacterized protein</fullName>
    </submittedName>
</protein>
<reference evidence="1 2" key="1">
    <citation type="journal article" date="2019" name="Int. J. Syst. Evol. Microbiol.">
        <title>The Global Catalogue of Microorganisms (GCM) 10K type strain sequencing project: providing services to taxonomists for standard genome sequencing and annotation.</title>
        <authorList>
            <consortium name="The Broad Institute Genomics Platform"/>
            <consortium name="The Broad Institute Genome Sequencing Center for Infectious Disease"/>
            <person name="Wu L."/>
            <person name="Ma J."/>
        </authorList>
    </citation>
    <scope>NUCLEOTIDE SEQUENCE [LARGE SCALE GENOMIC DNA]</scope>
    <source>
        <strain evidence="1 2">JCM 14942</strain>
    </source>
</reference>
<accession>A0ABN1ZYD0</accession>
<proteinExistence type="predicted"/>
<name>A0ABN1ZYD0_9ACTN</name>
<evidence type="ECO:0000313" key="1">
    <source>
        <dbReference type="EMBL" id="GAA1506599.1"/>
    </source>
</evidence>
<keyword evidence="2" id="KW-1185">Reference proteome</keyword>
<evidence type="ECO:0000313" key="2">
    <source>
        <dbReference type="Proteomes" id="UP001500842"/>
    </source>
</evidence>
<comment type="caution">
    <text evidence="1">The sequence shown here is derived from an EMBL/GenBank/DDBJ whole genome shotgun (WGS) entry which is preliminary data.</text>
</comment>
<sequence>MTRRPLLVVATVAVAVAVGITAWVVLPKRAAASAAQDVARRYAELVASGAGDDLRELWAMEATESPGALRTAGALLAGAEERIEVVSVGTPQQAPRSGAPSQSDFTEAVAVEVRYRLAGQEHRWPIVLARREGTRGTDLGDWRVVGPLVGAVAWEQPGFADVASDVYVSTVRQVRRPLVVGGGDEDVQPLYPAAYRVQRRLDPYYASEEGSVVVTAGKAVAPPELAVNPTDRTRDRIRRLVLARIRACGNRDGARDSDDAFYRCPLRDLAEARGVDVWGDDDWWLGLVRKPVVEVDGQRITVSGGRARLRGPQGVLEIRFGGTGRYLLDNQAWRPAIWELDLEDGG</sequence>